<dbReference type="Proteomes" id="UP000217790">
    <property type="component" value="Unassembled WGS sequence"/>
</dbReference>
<gene>
    <name evidence="1" type="ORF">ARMGADRAFT_172604</name>
</gene>
<dbReference type="AlphaFoldDB" id="A0A2H3DUG7"/>
<evidence type="ECO:0000313" key="2">
    <source>
        <dbReference type="Proteomes" id="UP000217790"/>
    </source>
</evidence>
<reference evidence="2" key="1">
    <citation type="journal article" date="2017" name="Nat. Ecol. Evol.">
        <title>Genome expansion and lineage-specific genetic innovations in the forest pathogenic fungi Armillaria.</title>
        <authorList>
            <person name="Sipos G."/>
            <person name="Prasanna A.N."/>
            <person name="Walter M.C."/>
            <person name="O'Connor E."/>
            <person name="Balint B."/>
            <person name="Krizsan K."/>
            <person name="Kiss B."/>
            <person name="Hess J."/>
            <person name="Varga T."/>
            <person name="Slot J."/>
            <person name="Riley R."/>
            <person name="Boka B."/>
            <person name="Rigling D."/>
            <person name="Barry K."/>
            <person name="Lee J."/>
            <person name="Mihaltcheva S."/>
            <person name="LaButti K."/>
            <person name="Lipzen A."/>
            <person name="Waldron R."/>
            <person name="Moloney N.M."/>
            <person name="Sperisen C."/>
            <person name="Kredics L."/>
            <person name="Vagvoelgyi C."/>
            <person name="Patrignani A."/>
            <person name="Fitzpatrick D."/>
            <person name="Nagy I."/>
            <person name="Doyle S."/>
            <person name="Anderson J.B."/>
            <person name="Grigoriev I.V."/>
            <person name="Gueldener U."/>
            <person name="Muensterkoetter M."/>
            <person name="Nagy L.G."/>
        </authorList>
    </citation>
    <scope>NUCLEOTIDE SEQUENCE [LARGE SCALE GENOMIC DNA]</scope>
    <source>
        <strain evidence="2">Ar21-2</strain>
    </source>
</reference>
<organism evidence="1 2">
    <name type="scientific">Armillaria gallica</name>
    <name type="common">Bulbous honey fungus</name>
    <name type="synonym">Armillaria bulbosa</name>
    <dbReference type="NCBI Taxonomy" id="47427"/>
    <lineage>
        <taxon>Eukaryota</taxon>
        <taxon>Fungi</taxon>
        <taxon>Dikarya</taxon>
        <taxon>Basidiomycota</taxon>
        <taxon>Agaricomycotina</taxon>
        <taxon>Agaricomycetes</taxon>
        <taxon>Agaricomycetidae</taxon>
        <taxon>Agaricales</taxon>
        <taxon>Marasmiineae</taxon>
        <taxon>Physalacriaceae</taxon>
        <taxon>Armillaria</taxon>
    </lineage>
</organism>
<accession>A0A2H3DUG7</accession>
<dbReference type="InParanoid" id="A0A2H3DUG7"/>
<dbReference type="EMBL" id="KZ293658">
    <property type="protein sequence ID" value="PBK92757.1"/>
    <property type="molecule type" value="Genomic_DNA"/>
</dbReference>
<proteinExistence type="predicted"/>
<sequence>MYDAFNGLSDMEASVFHHMNYLITACTPFHEEATLVIFEPLRDAVVDFLNPVVEVWQLGALVVSYLADRSMPSWVAGKYRSMRLNAQSARRCFAVLDVASHRQHPGSAA</sequence>
<protein>
    <submittedName>
        <fullName evidence="1">Uncharacterized protein</fullName>
    </submittedName>
</protein>
<evidence type="ECO:0000313" key="1">
    <source>
        <dbReference type="EMBL" id="PBK92757.1"/>
    </source>
</evidence>
<name>A0A2H3DUG7_ARMGA</name>
<dbReference type="OrthoDB" id="3028716at2759"/>
<keyword evidence="2" id="KW-1185">Reference proteome</keyword>